<keyword evidence="2" id="KW-1185">Reference proteome</keyword>
<accession>A0ACB1ARK5</accession>
<proteinExistence type="predicted"/>
<dbReference type="Proteomes" id="UP001497535">
    <property type="component" value="Unassembled WGS sequence"/>
</dbReference>
<evidence type="ECO:0000313" key="2">
    <source>
        <dbReference type="Proteomes" id="UP001497535"/>
    </source>
</evidence>
<name>A0ACB1ARK5_MELEN</name>
<comment type="caution">
    <text evidence="1">The sequence shown here is derived from an EMBL/GenBank/DDBJ whole genome shotgun (WGS) entry which is preliminary data.</text>
</comment>
<sequence length="61" mass="7147">MIYVFIVVDNPKIGGLEIWVRFKKREKYSQIFKEYFTAQIYNLANICIISTLTFSASSSNF</sequence>
<reference evidence="1" key="1">
    <citation type="submission" date="2023-11" db="EMBL/GenBank/DDBJ databases">
        <authorList>
            <person name="Poullet M."/>
        </authorList>
    </citation>
    <scope>NUCLEOTIDE SEQUENCE</scope>
    <source>
        <strain evidence="1">E1834</strain>
    </source>
</reference>
<organism evidence="1 2">
    <name type="scientific">Meloidogyne enterolobii</name>
    <name type="common">Root-knot nematode worm</name>
    <name type="synonym">Meloidogyne mayaguensis</name>
    <dbReference type="NCBI Taxonomy" id="390850"/>
    <lineage>
        <taxon>Eukaryota</taxon>
        <taxon>Metazoa</taxon>
        <taxon>Ecdysozoa</taxon>
        <taxon>Nematoda</taxon>
        <taxon>Chromadorea</taxon>
        <taxon>Rhabditida</taxon>
        <taxon>Tylenchina</taxon>
        <taxon>Tylenchomorpha</taxon>
        <taxon>Tylenchoidea</taxon>
        <taxon>Meloidogynidae</taxon>
        <taxon>Meloidogyninae</taxon>
        <taxon>Meloidogyne</taxon>
    </lineage>
</organism>
<dbReference type="EMBL" id="CAVMJV010000097">
    <property type="protein sequence ID" value="CAK5094883.1"/>
    <property type="molecule type" value="Genomic_DNA"/>
</dbReference>
<gene>
    <name evidence="1" type="ORF">MENTE1834_LOCUS40783</name>
</gene>
<protein>
    <submittedName>
        <fullName evidence="1">Uncharacterized protein</fullName>
    </submittedName>
</protein>
<evidence type="ECO:0000313" key="1">
    <source>
        <dbReference type="EMBL" id="CAK5094883.1"/>
    </source>
</evidence>